<gene>
    <name evidence="4" type="ORF">QE207_10230</name>
</gene>
<dbReference type="RefSeq" id="WP_280628515.1">
    <property type="nucleotide sequence ID" value="NZ_CP123498.1"/>
</dbReference>
<dbReference type="Proteomes" id="UP001177597">
    <property type="component" value="Chromosome"/>
</dbReference>
<dbReference type="PANTHER" id="PTHR33607:SF2">
    <property type="entry name" value="ENDONUCLEASE-1"/>
    <property type="match status" value="1"/>
</dbReference>
<dbReference type="Pfam" id="PF04231">
    <property type="entry name" value="Endonuclease_1"/>
    <property type="match status" value="1"/>
</dbReference>
<evidence type="ECO:0000256" key="3">
    <source>
        <dbReference type="ARBA" id="ARBA00022801"/>
    </source>
</evidence>
<evidence type="ECO:0000313" key="5">
    <source>
        <dbReference type="Proteomes" id="UP001177597"/>
    </source>
</evidence>
<proteinExistence type="inferred from homology"/>
<keyword evidence="4" id="KW-0255">Endonuclease</keyword>
<comment type="similarity">
    <text evidence="1">Belongs to the EndA/NucM nuclease family.</text>
</comment>
<dbReference type="EMBL" id="CP123498">
    <property type="protein sequence ID" value="WGL94130.1"/>
    <property type="molecule type" value="Genomic_DNA"/>
</dbReference>
<dbReference type="PANTHER" id="PTHR33607">
    <property type="entry name" value="ENDONUCLEASE-1"/>
    <property type="match status" value="1"/>
</dbReference>
<sequence length="334" mass="38350">MLILKLSHFLTVIITVIVVFCTPFSLSATPTSFDEAKKIARNEIYFDQAAGNQGTLYCGCQWQWMGKSGGRVDLTSCGYQDRKQINRAQRIEWEHIVPAWVFGHQRQCWQNGGRKNCVITDPVFRAMEADLYNIAPSIGEVNGDRSNFNYGQLPTTFLTSYGQCQSRVDFKNRIFEPRNEVKGQVARVMFYMYDRYNLNMSKQQQQLLIAWDRQFPVSEWEKLQNERISKITGHYNPFVTGELTWQLGHKNQAAGLSAITAEIDNKVSKTKRNISDMANNYLTTMIKGNQISQIYHFSHCQGYKVLSAKNSIVFENEQAAITAGYRLAKNCQRQ</sequence>
<dbReference type="Gene3D" id="3.40.10.10">
    <property type="entry name" value="DNA Methylphosphotriester Repair Domain"/>
    <property type="match status" value="1"/>
</dbReference>
<protein>
    <submittedName>
        <fullName evidence="4">Endonuclease</fullName>
    </submittedName>
</protein>
<keyword evidence="2" id="KW-0540">Nuclease</keyword>
<evidence type="ECO:0000256" key="1">
    <source>
        <dbReference type="ARBA" id="ARBA00006429"/>
    </source>
</evidence>
<name>A0AA95GBM7_9GAMM</name>
<evidence type="ECO:0000313" key="4">
    <source>
        <dbReference type="EMBL" id="WGL94130.1"/>
    </source>
</evidence>
<accession>A0AA95GBM7</accession>
<dbReference type="GO" id="GO:0004519">
    <property type="term" value="F:endonuclease activity"/>
    <property type="evidence" value="ECO:0007669"/>
    <property type="project" value="UniProtKB-KW"/>
</dbReference>
<dbReference type="SUPFAM" id="SSF54060">
    <property type="entry name" value="His-Me finger endonucleases"/>
    <property type="match status" value="1"/>
</dbReference>
<dbReference type="SUPFAM" id="SSF57884">
    <property type="entry name" value="Ada DNA repair protein, N-terminal domain (N-Ada 10)"/>
    <property type="match status" value="1"/>
</dbReference>
<evidence type="ECO:0000256" key="2">
    <source>
        <dbReference type="ARBA" id="ARBA00022722"/>
    </source>
</evidence>
<dbReference type="AlphaFoldDB" id="A0AA95GBM7"/>
<dbReference type="InterPro" id="IPR044925">
    <property type="entry name" value="His-Me_finger_sf"/>
</dbReference>
<organism evidence="4 5">
    <name type="scientific">Arsenophonus nasoniae</name>
    <name type="common">son-killer infecting Nasonia vitripennis</name>
    <dbReference type="NCBI Taxonomy" id="638"/>
    <lineage>
        <taxon>Bacteria</taxon>
        <taxon>Pseudomonadati</taxon>
        <taxon>Pseudomonadota</taxon>
        <taxon>Gammaproteobacteria</taxon>
        <taxon>Enterobacterales</taxon>
        <taxon>Morganellaceae</taxon>
        <taxon>Arsenophonus</taxon>
    </lineage>
</organism>
<keyword evidence="3" id="KW-0378">Hydrolase</keyword>
<reference evidence="4" key="1">
    <citation type="submission" date="2023-04" db="EMBL/GenBank/DDBJ databases">
        <title>Genome dynamics across the evolutionary transition to endosymbiosis.</title>
        <authorList>
            <person name="Siozios S."/>
            <person name="Nadal-Jimenez P."/>
            <person name="Azagi T."/>
            <person name="Sprong H."/>
            <person name="Frost C.L."/>
            <person name="Parratt S.R."/>
            <person name="Taylor G."/>
            <person name="Brettell L."/>
            <person name="Lew K.C."/>
            <person name="Croft L."/>
            <person name="King K.C."/>
            <person name="Brockhurst M.A."/>
            <person name="Hypsa V."/>
            <person name="Novakova E."/>
            <person name="Darby A.C."/>
            <person name="Hurst G.D.D."/>
        </authorList>
    </citation>
    <scope>NUCLEOTIDE SEQUENCE</scope>
    <source>
        <strain evidence="4">AIh</strain>
    </source>
</reference>
<dbReference type="InterPro" id="IPR007346">
    <property type="entry name" value="Endonuclease-I"/>
</dbReference>
<dbReference type="GO" id="GO:0016787">
    <property type="term" value="F:hydrolase activity"/>
    <property type="evidence" value="ECO:0007669"/>
    <property type="project" value="UniProtKB-KW"/>
</dbReference>
<dbReference type="InterPro" id="IPR035451">
    <property type="entry name" value="Ada-like_dom_sf"/>
</dbReference>